<evidence type="ECO:0000313" key="2">
    <source>
        <dbReference type="EMBL" id="KAF9514169.1"/>
    </source>
</evidence>
<dbReference type="EMBL" id="MU128964">
    <property type="protein sequence ID" value="KAF9514169.1"/>
    <property type="molecule type" value="Genomic_DNA"/>
</dbReference>
<gene>
    <name evidence="2" type="ORF">BS47DRAFT_1343511</name>
</gene>
<sequence>MPLMDLIGLCVNHRNITSARLRRRCFAQLLQVIREEDQPLPLEELESVRKVMAGEIDQKDMDEFDRLVRMHGLLASLHALRSKLPHEKGGAAPSPARKRKPRGSGSRPGKRHKAARGGGTVAERDDEPSEDSNIDQHQAEAGPSLRPMRSSIHRNHRAASGTGKESEASLLLLSSLGLPHHKENKEPDTNAVVDVDPHIAVPLVPDEPSRNPGATSPICMPIHGTDPSLTAPHSVTPLQEPPIAQPPQLPVVPRFQSLSDYHSALILGAAEVQKATQVMAQEYNATLAGFLGVTELILRVLGEYENN</sequence>
<evidence type="ECO:0000313" key="3">
    <source>
        <dbReference type="Proteomes" id="UP000886523"/>
    </source>
</evidence>
<feature type="region of interest" description="Disordered" evidence="1">
    <location>
        <begin position="85"/>
        <end position="166"/>
    </location>
</feature>
<keyword evidence="3" id="KW-1185">Reference proteome</keyword>
<proteinExistence type="predicted"/>
<reference evidence="2" key="1">
    <citation type="journal article" date="2020" name="Nat. Commun.">
        <title>Large-scale genome sequencing of mycorrhizal fungi provides insights into the early evolution of symbiotic traits.</title>
        <authorList>
            <person name="Miyauchi S."/>
            <person name="Kiss E."/>
            <person name="Kuo A."/>
            <person name="Drula E."/>
            <person name="Kohler A."/>
            <person name="Sanchez-Garcia M."/>
            <person name="Morin E."/>
            <person name="Andreopoulos B."/>
            <person name="Barry K.W."/>
            <person name="Bonito G."/>
            <person name="Buee M."/>
            <person name="Carver A."/>
            <person name="Chen C."/>
            <person name="Cichocki N."/>
            <person name="Clum A."/>
            <person name="Culley D."/>
            <person name="Crous P.W."/>
            <person name="Fauchery L."/>
            <person name="Girlanda M."/>
            <person name="Hayes R.D."/>
            <person name="Keri Z."/>
            <person name="LaButti K."/>
            <person name="Lipzen A."/>
            <person name="Lombard V."/>
            <person name="Magnuson J."/>
            <person name="Maillard F."/>
            <person name="Murat C."/>
            <person name="Nolan M."/>
            <person name="Ohm R.A."/>
            <person name="Pangilinan J."/>
            <person name="Pereira M.F."/>
            <person name="Perotto S."/>
            <person name="Peter M."/>
            <person name="Pfister S."/>
            <person name="Riley R."/>
            <person name="Sitrit Y."/>
            <person name="Stielow J.B."/>
            <person name="Szollosi G."/>
            <person name="Zifcakova L."/>
            <person name="Stursova M."/>
            <person name="Spatafora J.W."/>
            <person name="Tedersoo L."/>
            <person name="Vaario L.M."/>
            <person name="Yamada A."/>
            <person name="Yan M."/>
            <person name="Wang P."/>
            <person name="Xu J."/>
            <person name="Bruns T."/>
            <person name="Baldrian P."/>
            <person name="Vilgalys R."/>
            <person name="Dunand C."/>
            <person name="Henrissat B."/>
            <person name="Grigoriev I.V."/>
            <person name="Hibbett D."/>
            <person name="Nagy L.G."/>
            <person name="Martin F.M."/>
        </authorList>
    </citation>
    <scope>NUCLEOTIDE SEQUENCE</scope>
    <source>
        <strain evidence="2">UP504</strain>
    </source>
</reference>
<organism evidence="2 3">
    <name type="scientific">Hydnum rufescens UP504</name>
    <dbReference type="NCBI Taxonomy" id="1448309"/>
    <lineage>
        <taxon>Eukaryota</taxon>
        <taxon>Fungi</taxon>
        <taxon>Dikarya</taxon>
        <taxon>Basidiomycota</taxon>
        <taxon>Agaricomycotina</taxon>
        <taxon>Agaricomycetes</taxon>
        <taxon>Cantharellales</taxon>
        <taxon>Hydnaceae</taxon>
        <taxon>Hydnum</taxon>
    </lineage>
</organism>
<name>A0A9P6AYJ9_9AGAM</name>
<feature type="compositionally biased region" description="Basic residues" evidence="1">
    <location>
        <begin position="96"/>
        <end position="115"/>
    </location>
</feature>
<comment type="caution">
    <text evidence="2">The sequence shown here is derived from an EMBL/GenBank/DDBJ whole genome shotgun (WGS) entry which is preliminary data.</text>
</comment>
<feature type="compositionally biased region" description="Acidic residues" evidence="1">
    <location>
        <begin position="124"/>
        <end position="133"/>
    </location>
</feature>
<dbReference type="AlphaFoldDB" id="A0A9P6AYJ9"/>
<accession>A0A9P6AYJ9</accession>
<dbReference type="Proteomes" id="UP000886523">
    <property type="component" value="Unassembled WGS sequence"/>
</dbReference>
<evidence type="ECO:0000256" key="1">
    <source>
        <dbReference type="SAM" id="MobiDB-lite"/>
    </source>
</evidence>
<protein>
    <submittedName>
        <fullName evidence="2">Uncharacterized protein</fullName>
    </submittedName>
</protein>